<dbReference type="EMBL" id="GBRH01165018">
    <property type="protein sequence ID" value="JAE32878.1"/>
    <property type="molecule type" value="Transcribed_RNA"/>
</dbReference>
<organism evidence="2">
    <name type="scientific">Arundo donax</name>
    <name type="common">Giant reed</name>
    <name type="synonym">Donax arundinaceus</name>
    <dbReference type="NCBI Taxonomy" id="35708"/>
    <lineage>
        <taxon>Eukaryota</taxon>
        <taxon>Viridiplantae</taxon>
        <taxon>Streptophyta</taxon>
        <taxon>Embryophyta</taxon>
        <taxon>Tracheophyta</taxon>
        <taxon>Spermatophyta</taxon>
        <taxon>Magnoliopsida</taxon>
        <taxon>Liliopsida</taxon>
        <taxon>Poales</taxon>
        <taxon>Poaceae</taxon>
        <taxon>PACMAD clade</taxon>
        <taxon>Arundinoideae</taxon>
        <taxon>Arundineae</taxon>
        <taxon>Arundo</taxon>
    </lineage>
</organism>
<evidence type="ECO:0000256" key="1">
    <source>
        <dbReference type="SAM" id="SignalP"/>
    </source>
</evidence>
<reference evidence="2" key="2">
    <citation type="journal article" date="2015" name="Data Brief">
        <title>Shoot transcriptome of the giant reed, Arundo donax.</title>
        <authorList>
            <person name="Barrero R.A."/>
            <person name="Guerrero F.D."/>
            <person name="Moolhuijzen P."/>
            <person name="Goolsby J.A."/>
            <person name="Tidwell J."/>
            <person name="Bellgard S.E."/>
            <person name="Bellgard M.I."/>
        </authorList>
    </citation>
    <scope>NUCLEOTIDE SEQUENCE</scope>
    <source>
        <tissue evidence="2">Shoot tissue taken approximately 20 cm above the soil surface</tissue>
    </source>
</reference>
<keyword evidence="1" id="KW-0732">Signal</keyword>
<evidence type="ECO:0000313" key="2">
    <source>
        <dbReference type="EMBL" id="JAE32878.1"/>
    </source>
</evidence>
<protein>
    <submittedName>
        <fullName evidence="2">Uncharacterized protein</fullName>
    </submittedName>
</protein>
<proteinExistence type="predicted"/>
<feature type="chain" id="PRO_5002065541" evidence="1">
    <location>
        <begin position="21"/>
        <end position="41"/>
    </location>
</feature>
<reference evidence="2" key="1">
    <citation type="submission" date="2014-09" db="EMBL/GenBank/DDBJ databases">
        <authorList>
            <person name="Magalhaes I.L.F."/>
            <person name="Oliveira U."/>
            <person name="Santos F.R."/>
            <person name="Vidigal T.H.D.A."/>
            <person name="Brescovit A.D."/>
            <person name="Santos A.J."/>
        </authorList>
    </citation>
    <scope>NUCLEOTIDE SEQUENCE</scope>
    <source>
        <tissue evidence="2">Shoot tissue taken approximately 20 cm above the soil surface</tissue>
    </source>
</reference>
<feature type="signal peptide" evidence="1">
    <location>
        <begin position="1"/>
        <end position="20"/>
    </location>
</feature>
<dbReference type="AlphaFoldDB" id="A0A0A9HIZ4"/>
<name>A0A0A9HIZ4_ARUDO</name>
<accession>A0A0A9HIZ4</accession>
<sequence>MIFLVAVVVCPGLWVGYASAIEGRININLTNDYCNFKSGQG</sequence>